<dbReference type="AlphaFoldDB" id="A0A0F9UXV1"/>
<proteinExistence type="predicted"/>
<sequence>MKDEILDCENEDCNYCPYGEPCRNDDIGDSDEKA</sequence>
<name>A0A0F9UXV1_9ZZZZ</name>
<protein>
    <submittedName>
        <fullName evidence="1">Uncharacterized protein</fullName>
    </submittedName>
</protein>
<comment type="caution">
    <text evidence="1">The sequence shown here is derived from an EMBL/GenBank/DDBJ whole genome shotgun (WGS) entry which is preliminary data.</text>
</comment>
<reference evidence="1" key="1">
    <citation type="journal article" date="2015" name="Nature">
        <title>Complex archaea that bridge the gap between prokaryotes and eukaryotes.</title>
        <authorList>
            <person name="Spang A."/>
            <person name="Saw J.H."/>
            <person name="Jorgensen S.L."/>
            <person name="Zaremba-Niedzwiedzka K."/>
            <person name="Martijn J."/>
            <person name="Lind A.E."/>
            <person name="van Eijk R."/>
            <person name="Schleper C."/>
            <person name="Guy L."/>
            <person name="Ettema T.J."/>
        </authorList>
    </citation>
    <scope>NUCLEOTIDE SEQUENCE</scope>
</reference>
<organism evidence="1">
    <name type="scientific">marine sediment metagenome</name>
    <dbReference type="NCBI Taxonomy" id="412755"/>
    <lineage>
        <taxon>unclassified sequences</taxon>
        <taxon>metagenomes</taxon>
        <taxon>ecological metagenomes</taxon>
    </lineage>
</organism>
<accession>A0A0F9UXV1</accession>
<evidence type="ECO:0000313" key="1">
    <source>
        <dbReference type="EMBL" id="KKN66066.1"/>
    </source>
</evidence>
<dbReference type="EMBL" id="LAZR01000511">
    <property type="protein sequence ID" value="KKN66066.1"/>
    <property type="molecule type" value="Genomic_DNA"/>
</dbReference>
<gene>
    <name evidence="1" type="ORF">LCGC14_0475440</name>
</gene>